<evidence type="ECO:0000256" key="3">
    <source>
        <dbReference type="RuleBase" id="RU363094"/>
    </source>
</evidence>
<keyword evidence="1 5" id="KW-0808">Transferase</keyword>
<dbReference type="EMBL" id="JACHEO010000007">
    <property type="protein sequence ID" value="MBB5347885.1"/>
    <property type="molecule type" value="Genomic_DNA"/>
</dbReference>
<accession>A0A840UQG1</accession>
<dbReference type="EC" id="2.3.1.266" evidence="3"/>
<dbReference type="Gene3D" id="3.40.630.30">
    <property type="match status" value="1"/>
</dbReference>
<comment type="catalytic activity">
    <reaction evidence="3">
        <text>N-terminal L-alanyl-[ribosomal protein bS18] + acetyl-CoA = N-terminal N(alpha)-acetyl-L-alanyl-[ribosomal protein bS18] + CoA + H(+)</text>
        <dbReference type="Rhea" id="RHEA:43756"/>
        <dbReference type="Rhea" id="RHEA-COMP:10676"/>
        <dbReference type="Rhea" id="RHEA-COMP:10677"/>
        <dbReference type="ChEBI" id="CHEBI:15378"/>
        <dbReference type="ChEBI" id="CHEBI:57287"/>
        <dbReference type="ChEBI" id="CHEBI:57288"/>
        <dbReference type="ChEBI" id="CHEBI:64718"/>
        <dbReference type="ChEBI" id="CHEBI:83683"/>
        <dbReference type="EC" id="2.3.1.266"/>
    </reaction>
</comment>
<protein>
    <recommendedName>
        <fullName evidence="3">[Ribosomal protein bS18]-alanine N-acetyltransferase</fullName>
        <ecNumber evidence="3">2.3.1.266</ecNumber>
    </recommendedName>
</protein>
<comment type="similarity">
    <text evidence="3">Belongs to the acetyltransferase family. RimI subfamily.</text>
</comment>
<gene>
    <name evidence="5" type="ORF">HNQ81_001614</name>
</gene>
<dbReference type="AlphaFoldDB" id="A0A840UQG1"/>
<organism evidence="5 6">
    <name type="scientific">Desulfoprunum benzoelyticum</name>
    <dbReference type="NCBI Taxonomy" id="1506996"/>
    <lineage>
        <taxon>Bacteria</taxon>
        <taxon>Pseudomonadati</taxon>
        <taxon>Thermodesulfobacteriota</taxon>
        <taxon>Desulfobulbia</taxon>
        <taxon>Desulfobulbales</taxon>
        <taxon>Desulfobulbaceae</taxon>
        <taxon>Desulfoprunum</taxon>
    </lineage>
</organism>
<comment type="subcellular location">
    <subcellularLocation>
        <location evidence="3">Cytoplasm</location>
    </subcellularLocation>
</comment>
<comment type="caution">
    <text evidence="5">The sequence shown here is derived from an EMBL/GenBank/DDBJ whole genome shotgun (WGS) entry which is preliminary data.</text>
</comment>
<comment type="function">
    <text evidence="3">Acetylates the N-terminal alanine of ribosomal protein bS18.</text>
</comment>
<dbReference type="RefSeq" id="WP_183350083.1">
    <property type="nucleotide sequence ID" value="NZ_JACHEO010000007.1"/>
</dbReference>
<dbReference type="PROSITE" id="PS51186">
    <property type="entry name" value="GNAT"/>
    <property type="match status" value="1"/>
</dbReference>
<evidence type="ECO:0000256" key="2">
    <source>
        <dbReference type="ARBA" id="ARBA00023315"/>
    </source>
</evidence>
<dbReference type="Pfam" id="PF00583">
    <property type="entry name" value="Acetyltransf_1"/>
    <property type="match status" value="1"/>
</dbReference>
<evidence type="ECO:0000256" key="1">
    <source>
        <dbReference type="ARBA" id="ARBA00022679"/>
    </source>
</evidence>
<dbReference type="Proteomes" id="UP000539642">
    <property type="component" value="Unassembled WGS sequence"/>
</dbReference>
<feature type="domain" description="N-acetyltransferase" evidence="4">
    <location>
        <begin position="2"/>
        <end position="147"/>
    </location>
</feature>
<name>A0A840UQG1_9BACT</name>
<evidence type="ECO:0000313" key="5">
    <source>
        <dbReference type="EMBL" id="MBB5347885.1"/>
    </source>
</evidence>
<evidence type="ECO:0000313" key="6">
    <source>
        <dbReference type="Proteomes" id="UP000539642"/>
    </source>
</evidence>
<dbReference type="GO" id="GO:0005737">
    <property type="term" value="C:cytoplasm"/>
    <property type="evidence" value="ECO:0007669"/>
    <property type="project" value="UniProtKB-SubCell"/>
</dbReference>
<dbReference type="GO" id="GO:0008999">
    <property type="term" value="F:protein-N-terminal-alanine acetyltransferase activity"/>
    <property type="evidence" value="ECO:0007669"/>
    <property type="project" value="UniProtKB-EC"/>
</dbReference>
<dbReference type="InterPro" id="IPR000182">
    <property type="entry name" value="GNAT_dom"/>
</dbReference>
<dbReference type="InterPro" id="IPR016181">
    <property type="entry name" value="Acyl_CoA_acyltransferase"/>
</dbReference>
<keyword evidence="2" id="KW-0012">Acyltransferase</keyword>
<keyword evidence="3" id="KW-0963">Cytoplasm</keyword>
<dbReference type="CDD" id="cd04301">
    <property type="entry name" value="NAT_SF"/>
    <property type="match status" value="1"/>
</dbReference>
<reference evidence="5 6" key="1">
    <citation type="submission" date="2020-08" db="EMBL/GenBank/DDBJ databases">
        <title>Genomic Encyclopedia of Type Strains, Phase IV (KMG-IV): sequencing the most valuable type-strain genomes for metagenomic binning, comparative biology and taxonomic classification.</title>
        <authorList>
            <person name="Goeker M."/>
        </authorList>
    </citation>
    <scope>NUCLEOTIDE SEQUENCE [LARGE SCALE GENOMIC DNA]</scope>
    <source>
        <strain evidence="5 6">DSM 28570</strain>
    </source>
</reference>
<evidence type="ECO:0000259" key="4">
    <source>
        <dbReference type="PROSITE" id="PS51186"/>
    </source>
</evidence>
<dbReference type="InterPro" id="IPR050832">
    <property type="entry name" value="Bact_Acetyltransf"/>
</dbReference>
<keyword evidence="6" id="KW-1185">Reference proteome</keyword>
<proteinExistence type="inferred from homology"/>
<dbReference type="PANTHER" id="PTHR43877">
    <property type="entry name" value="AMINOALKYLPHOSPHONATE N-ACETYLTRANSFERASE-RELATED-RELATED"/>
    <property type="match status" value="1"/>
</dbReference>
<dbReference type="InterPro" id="IPR006464">
    <property type="entry name" value="AcTrfase_RimI/Ard1"/>
</dbReference>
<sequence>MLRIRDLTAADIDRVAQLEQGEPSAWNSVDIRRELDQPEGFRLVAVEESGGGIVGWCCSRSLETEAELLKITVLDRCRRRGVASALLACLKGRLVGKGVRTLFLEVRSHNDPAFQLYRRDGFAEVGRRRRYYSSPEDDALIMSREIAGA</sequence>
<dbReference type="SUPFAM" id="SSF55729">
    <property type="entry name" value="Acyl-CoA N-acyltransferases (Nat)"/>
    <property type="match status" value="1"/>
</dbReference>
<dbReference type="NCBIfam" id="TIGR01575">
    <property type="entry name" value="rimI"/>
    <property type="match status" value="1"/>
</dbReference>